<feature type="transmembrane region" description="Helical" evidence="1">
    <location>
        <begin position="115"/>
        <end position="133"/>
    </location>
</feature>
<proteinExistence type="predicted"/>
<comment type="caution">
    <text evidence="2">The sequence shown here is derived from an EMBL/GenBank/DDBJ whole genome shotgun (WGS) entry which is preliminary data.</text>
</comment>
<evidence type="ECO:0000313" key="3">
    <source>
        <dbReference type="Proteomes" id="UP000237752"/>
    </source>
</evidence>
<protein>
    <submittedName>
        <fullName evidence="2">Peptidase M50B-like protein</fullName>
    </submittedName>
</protein>
<evidence type="ECO:0000313" key="2">
    <source>
        <dbReference type="EMBL" id="PRZ41073.1"/>
    </source>
</evidence>
<reference evidence="2 3" key="1">
    <citation type="submission" date="2018-03" db="EMBL/GenBank/DDBJ databases">
        <title>Genomic Encyclopedia of Archaeal and Bacterial Type Strains, Phase II (KMG-II): from individual species to whole genera.</title>
        <authorList>
            <person name="Goeker M."/>
        </authorList>
    </citation>
    <scope>NUCLEOTIDE SEQUENCE [LARGE SCALE GENOMIC DNA]</scope>
    <source>
        <strain evidence="2 3">DSM 100065</strain>
    </source>
</reference>
<feature type="transmembrane region" description="Helical" evidence="1">
    <location>
        <begin position="163"/>
        <end position="186"/>
    </location>
</feature>
<accession>A0A2T0ZXK9</accession>
<feature type="transmembrane region" description="Helical" evidence="1">
    <location>
        <begin position="207"/>
        <end position="230"/>
    </location>
</feature>
<keyword evidence="1" id="KW-1133">Transmembrane helix</keyword>
<dbReference type="EMBL" id="PVUE01000012">
    <property type="protein sequence ID" value="PRZ41073.1"/>
    <property type="molecule type" value="Genomic_DNA"/>
</dbReference>
<feature type="transmembrane region" description="Helical" evidence="1">
    <location>
        <begin position="140"/>
        <end position="157"/>
    </location>
</feature>
<keyword evidence="1" id="KW-0472">Membrane</keyword>
<keyword evidence="1" id="KW-0812">Transmembrane</keyword>
<organism evidence="2 3">
    <name type="scientific">Antricoccus suffuscus</name>
    <dbReference type="NCBI Taxonomy" id="1629062"/>
    <lineage>
        <taxon>Bacteria</taxon>
        <taxon>Bacillati</taxon>
        <taxon>Actinomycetota</taxon>
        <taxon>Actinomycetes</taxon>
        <taxon>Geodermatophilales</taxon>
        <taxon>Antricoccaceae</taxon>
        <taxon>Antricoccus</taxon>
    </lineage>
</organism>
<dbReference type="OrthoDB" id="5184455at2"/>
<name>A0A2T0ZXK9_9ACTN</name>
<sequence>MWHEIWTRLQPADVSRVGTTPVLVALGVAVLVVAITPIWRVVRIAVTVVHELGHAAVGVILGRRFTGFVLRPDMSGETVTVGKSHGPALVCSTWAGYPAPAVVGTALVFAAERGWAAPVLGAIGVVLVCTLVMVRSVYTAVVIVLAAVAAGALWWWGSAQLQLVVTFALGVILLLGAWRHVGAVAGRRTRGGTSDSGVLARLTPLPALAWIGTFYLVAAAGTALVGLQLWSLLAH</sequence>
<gene>
    <name evidence="2" type="ORF">CLV47_112106</name>
</gene>
<dbReference type="Pfam" id="PF13398">
    <property type="entry name" value="Peptidase_M50B"/>
    <property type="match status" value="1"/>
</dbReference>
<dbReference type="Proteomes" id="UP000237752">
    <property type="component" value="Unassembled WGS sequence"/>
</dbReference>
<dbReference type="InterPro" id="IPR049500">
    <property type="entry name" value="Peptidase_M50B-like"/>
</dbReference>
<keyword evidence="3" id="KW-1185">Reference proteome</keyword>
<feature type="transmembrane region" description="Helical" evidence="1">
    <location>
        <begin position="21"/>
        <end position="42"/>
    </location>
</feature>
<dbReference type="RefSeq" id="WP_106349725.1">
    <property type="nucleotide sequence ID" value="NZ_PVUE01000012.1"/>
</dbReference>
<dbReference type="AlphaFoldDB" id="A0A2T0ZXK9"/>
<evidence type="ECO:0000256" key="1">
    <source>
        <dbReference type="SAM" id="Phobius"/>
    </source>
</evidence>